<proteinExistence type="predicted"/>
<reference evidence="2" key="1">
    <citation type="journal article" date="2011" name="Stand. Genomic Sci.">
        <title>Genome sequence of the filamentous, gliding Thiothrix nivea neotype strain (JP2(T)).</title>
        <authorList>
            <person name="Lapidus A."/>
            <person name="Nolan M."/>
            <person name="Lucas S."/>
            <person name="Glavina Del Rio T."/>
            <person name="Tice H."/>
            <person name="Cheng J.F."/>
            <person name="Tapia R."/>
            <person name="Han C."/>
            <person name="Goodwin L."/>
            <person name="Pitluck S."/>
            <person name="Liolios K."/>
            <person name="Pagani I."/>
            <person name="Ivanova N."/>
            <person name="Huntemann M."/>
            <person name="Mavromatis K."/>
            <person name="Mikhailova N."/>
            <person name="Pati A."/>
            <person name="Chen A."/>
            <person name="Palaniappan K."/>
            <person name="Land M."/>
            <person name="Brambilla E.M."/>
            <person name="Rohde M."/>
            <person name="Abt B."/>
            <person name="Verbarg S."/>
            <person name="Goker M."/>
            <person name="Bristow J."/>
            <person name="Eisen J.A."/>
            <person name="Markowitz V."/>
            <person name="Hugenholtz P."/>
            <person name="Kyrpides N.C."/>
            <person name="Klenk H.P."/>
            <person name="Woyke T."/>
        </authorList>
    </citation>
    <scope>NUCLEOTIDE SEQUENCE [LARGE SCALE GENOMIC DNA]</scope>
    <source>
        <strain evidence="2">ATCC 35100 / DSM 5205 / JP2</strain>
    </source>
</reference>
<evidence type="ECO:0000313" key="1">
    <source>
        <dbReference type="EMBL" id="EIJ36995.1"/>
    </source>
</evidence>
<name>A0A656HPK8_THINJ</name>
<dbReference type="AlphaFoldDB" id="A0A656HPK8"/>
<gene>
    <name evidence="1" type="ORF">Thini_4524</name>
</gene>
<dbReference type="RefSeq" id="WP_002710853.1">
    <property type="nucleotide sequence ID" value="NZ_JH651384.1"/>
</dbReference>
<dbReference type="EMBL" id="JH651384">
    <property type="protein sequence ID" value="EIJ36995.1"/>
    <property type="molecule type" value="Genomic_DNA"/>
</dbReference>
<protein>
    <submittedName>
        <fullName evidence="1">Uncharacterized protein</fullName>
    </submittedName>
</protein>
<sequence length="478" mass="55090">MDLSKIIEDKVRYFKGATSESALKNIILHIKIAEKHYANAKEEPDHIYLYTDAIYRTNQAFEGALKEAYKIISKKDGEKLKAHQLEEYFLTNDIVTKRISKLLKNYREEWRNLSTHDYNLSFAEEEAFLAIVNISAFFAILLDKMIKDTAYEEEKKTLDSLENVEIIDIENGLLEAIEEKIGLFFDLYCDKFEHHNSNYFASELAGIFLANIEDNTKFEVSSEVNLSSDTNCNVDFLVTDKNNEEDKLIIEIKISKSIVDDDIDSWREKILNCLTDNNIKSGIIFIPPHNKDSVMEVKKYEHNIKDEHYNISIIYPSTKSNTNNLTLQQSGIYKSNYYWLNSNKTFAVDDSWQKMIDNKIGCTYGPLSYGQKLYHISKGDRVFLYVNSRGIVASGEVTSLFSGEENNPPLTIPEDLEMSEYSIGVNWDVKLNINNALTPPEIREVGHHMFRPTFFKLNSDTGKSIQEMLVKRIDGDKI</sequence>
<accession>A0A656HPK8</accession>
<keyword evidence="2" id="KW-1185">Reference proteome</keyword>
<dbReference type="OrthoDB" id="6833870at2"/>
<dbReference type="Proteomes" id="UP000005317">
    <property type="component" value="Unassembled WGS sequence"/>
</dbReference>
<evidence type="ECO:0000313" key="2">
    <source>
        <dbReference type="Proteomes" id="UP000005317"/>
    </source>
</evidence>
<organism evidence="1 2">
    <name type="scientific">Thiothrix nivea (strain ATCC 35100 / DSM 5205 / JP2)</name>
    <dbReference type="NCBI Taxonomy" id="870187"/>
    <lineage>
        <taxon>Bacteria</taxon>
        <taxon>Pseudomonadati</taxon>
        <taxon>Pseudomonadota</taxon>
        <taxon>Gammaproteobacteria</taxon>
        <taxon>Thiotrichales</taxon>
        <taxon>Thiotrichaceae</taxon>
        <taxon>Thiothrix</taxon>
    </lineage>
</organism>